<keyword evidence="1" id="KW-0812">Transmembrane</keyword>
<feature type="transmembrane region" description="Helical" evidence="1">
    <location>
        <begin position="99"/>
        <end position="121"/>
    </location>
</feature>
<dbReference type="Proteomes" id="UP000814243">
    <property type="component" value="Unassembled WGS sequence"/>
</dbReference>
<keyword evidence="1" id="KW-0472">Membrane</keyword>
<evidence type="ECO:0000256" key="1">
    <source>
        <dbReference type="SAM" id="Phobius"/>
    </source>
</evidence>
<feature type="transmembrane region" description="Helical" evidence="1">
    <location>
        <begin position="73"/>
        <end position="92"/>
    </location>
</feature>
<accession>A0A922MD60</accession>
<dbReference type="EMBL" id="JACEFF010000610">
    <property type="protein sequence ID" value="KAH9634448.1"/>
    <property type="molecule type" value="Genomic_DNA"/>
</dbReference>
<comment type="caution">
    <text evidence="2">The sequence shown here is derived from an EMBL/GenBank/DDBJ whole genome shotgun (WGS) entry which is preliminary data.</text>
</comment>
<organism evidence="2 3">
    <name type="scientific">Spodoptera exigua</name>
    <name type="common">Beet armyworm</name>
    <name type="synonym">Noctua fulgens</name>
    <dbReference type="NCBI Taxonomy" id="7107"/>
    <lineage>
        <taxon>Eukaryota</taxon>
        <taxon>Metazoa</taxon>
        <taxon>Ecdysozoa</taxon>
        <taxon>Arthropoda</taxon>
        <taxon>Hexapoda</taxon>
        <taxon>Insecta</taxon>
        <taxon>Pterygota</taxon>
        <taxon>Neoptera</taxon>
        <taxon>Endopterygota</taxon>
        <taxon>Lepidoptera</taxon>
        <taxon>Glossata</taxon>
        <taxon>Ditrysia</taxon>
        <taxon>Noctuoidea</taxon>
        <taxon>Noctuidae</taxon>
        <taxon>Amphipyrinae</taxon>
        <taxon>Spodoptera</taxon>
    </lineage>
</organism>
<evidence type="ECO:0000313" key="3">
    <source>
        <dbReference type="Proteomes" id="UP000814243"/>
    </source>
</evidence>
<reference evidence="2" key="1">
    <citation type="journal article" date="2021" name="G3 (Bethesda)">
        <title>Genome and transcriptome analysis of the beet armyworm Spodoptera exigua reveals targets for pest control. .</title>
        <authorList>
            <person name="Simon S."/>
            <person name="Breeschoten T."/>
            <person name="Jansen H.J."/>
            <person name="Dirks R.P."/>
            <person name="Schranz M.E."/>
            <person name="Ros V.I.D."/>
        </authorList>
    </citation>
    <scope>NUCLEOTIDE SEQUENCE</scope>
    <source>
        <strain evidence="2">TB_SE_WUR_2020</strain>
    </source>
</reference>
<name>A0A922MD60_SPOEX</name>
<proteinExistence type="predicted"/>
<protein>
    <submittedName>
        <fullName evidence="2">Uncharacterized protein</fullName>
    </submittedName>
</protein>
<sequence length="125" mass="14656">MPGPRYCRGLYCPAISRKFENDAVELSYQRYSRTQRKKSLIVVNLVDLALKIGFVIIYAVTDDDGWPPSTEQIVWTMTFMFLNVFFWLLSWWRTLVYNHLHWAAAATWLLLIIQGTFPYIIPCSS</sequence>
<keyword evidence="1" id="KW-1133">Transmembrane helix</keyword>
<feature type="transmembrane region" description="Helical" evidence="1">
    <location>
        <begin position="40"/>
        <end position="61"/>
    </location>
</feature>
<evidence type="ECO:0000313" key="2">
    <source>
        <dbReference type="EMBL" id="KAH9634448.1"/>
    </source>
</evidence>
<gene>
    <name evidence="2" type="ORF">HF086_008282</name>
</gene>
<dbReference type="AlphaFoldDB" id="A0A922MD60"/>